<reference evidence="1 2" key="1">
    <citation type="submission" date="2013-08" db="EMBL/GenBank/DDBJ databases">
        <authorList>
            <person name="Weinstock G."/>
            <person name="Sodergren E."/>
            <person name="Wylie T."/>
            <person name="Fulton L."/>
            <person name="Fulton R."/>
            <person name="Fronick C."/>
            <person name="O'Laughlin M."/>
            <person name="Godfrey J."/>
            <person name="Miner T."/>
            <person name="Herter B."/>
            <person name="Appelbaum E."/>
            <person name="Cordes M."/>
            <person name="Lek S."/>
            <person name="Wollam A."/>
            <person name="Pepin K.H."/>
            <person name="Palsikar V.B."/>
            <person name="Mitreva M."/>
            <person name="Wilson R.K."/>
        </authorList>
    </citation>
    <scope>NUCLEOTIDE SEQUENCE [LARGE SCALE GENOMIC DNA]</scope>
    <source>
        <strain evidence="1 2">ATCC 15930</strain>
    </source>
</reference>
<organism evidence="1 2">
    <name type="scientific">Hoylesella loescheii DSM 19665 = JCM 12249 = ATCC 15930</name>
    <dbReference type="NCBI Taxonomy" id="1122985"/>
    <lineage>
        <taxon>Bacteria</taxon>
        <taxon>Pseudomonadati</taxon>
        <taxon>Bacteroidota</taxon>
        <taxon>Bacteroidia</taxon>
        <taxon>Bacteroidales</taxon>
        <taxon>Prevotellaceae</taxon>
        <taxon>Hoylesella</taxon>
    </lineage>
</organism>
<evidence type="ECO:0008006" key="3">
    <source>
        <dbReference type="Google" id="ProtNLM"/>
    </source>
</evidence>
<gene>
    <name evidence="1" type="ORF">HMPREF1991_00820</name>
</gene>
<proteinExistence type="predicted"/>
<dbReference type="PROSITE" id="PS51257">
    <property type="entry name" value="PROKAR_LIPOPROTEIN"/>
    <property type="match status" value="1"/>
</dbReference>
<sequence length="183" mass="21175">MNKLTHIALIATSLLVASCNFSSKKEPERKNTPIKVKIYATEELKECRDIPMRHDASYDDQTPFYNSQRSYYQLSDKEIATIKAIIMDTTKWEKANPTTSSPNIELYYRQYLAYKKDRDVYVLVNLFKYNYIIYPNDGTLSAICPPKAITIISLAKDKSRKRNDNITVLLNLSTKQIVKISYV</sequence>
<dbReference type="AlphaFoldDB" id="A0A069QM50"/>
<protein>
    <recommendedName>
        <fullName evidence="3">Lipoprotein</fullName>
    </recommendedName>
</protein>
<dbReference type="RefSeq" id="WP_018968390.1">
    <property type="nucleotide sequence ID" value="NZ_KB899227.1"/>
</dbReference>
<keyword evidence="2" id="KW-1185">Reference proteome</keyword>
<name>A0A069QM50_HOYLO</name>
<dbReference type="EMBL" id="JNGW01000030">
    <property type="protein sequence ID" value="KDR53094.1"/>
    <property type="molecule type" value="Genomic_DNA"/>
</dbReference>
<evidence type="ECO:0000313" key="2">
    <source>
        <dbReference type="Proteomes" id="UP000027442"/>
    </source>
</evidence>
<comment type="caution">
    <text evidence="1">The sequence shown here is derived from an EMBL/GenBank/DDBJ whole genome shotgun (WGS) entry which is preliminary data.</text>
</comment>
<evidence type="ECO:0000313" key="1">
    <source>
        <dbReference type="EMBL" id="KDR53094.1"/>
    </source>
</evidence>
<dbReference type="PATRIC" id="fig|1122985.7.peg.847"/>
<dbReference type="HOGENOM" id="CLU_127094_0_0_10"/>
<accession>A0A069QM50</accession>
<dbReference type="Proteomes" id="UP000027442">
    <property type="component" value="Unassembled WGS sequence"/>
</dbReference>